<evidence type="ECO:0000313" key="2">
    <source>
        <dbReference type="EMBL" id="KAK3787349.1"/>
    </source>
</evidence>
<dbReference type="PANTHER" id="PTHR10773:SF19">
    <property type="match status" value="1"/>
</dbReference>
<comment type="caution">
    <text evidence="2">The sequence shown here is derived from an EMBL/GenBank/DDBJ whole genome shotgun (WGS) entry which is preliminary data.</text>
</comment>
<accession>A0AAE1DY64</accession>
<dbReference type="Proteomes" id="UP001283361">
    <property type="component" value="Unassembled WGS sequence"/>
</dbReference>
<feature type="region of interest" description="Disordered" evidence="1">
    <location>
        <begin position="192"/>
        <end position="214"/>
    </location>
</feature>
<feature type="compositionally biased region" description="Basic and acidic residues" evidence="1">
    <location>
        <begin position="192"/>
        <end position="204"/>
    </location>
</feature>
<dbReference type="EMBL" id="JAWDGP010001866">
    <property type="protein sequence ID" value="KAK3787349.1"/>
    <property type="molecule type" value="Genomic_DNA"/>
</dbReference>
<organism evidence="2 3">
    <name type="scientific">Elysia crispata</name>
    <name type="common">lettuce slug</name>
    <dbReference type="NCBI Taxonomy" id="231223"/>
    <lineage>
        <taxon>Eukaryota</taxon>
        <taxon>Metazoa</taxon>
        <taxon>Spiralia</taxon>
        <taxon>Lophotrochozoa</taxon>
        <taxon>Mollusca</taxon>
        <taxon>Gastropoda</taxon>
        <taxon>Heterobranchia</taxon>
        <taxon>Euthyneura</taxon>
        <taxon>Panpulmonata</taxon>
        <taxon>Sacoglossa</taxon>
        <taxon>Placobranchoidea</taxon>
        <taxon>Plakobranchidae</taxon>
        <taxon>Elysia</taxon>
    </lineage>
</organism>
<reference evidence="2" key="1">
    <citation type="journal article" date="2023" name="G3 (Bethesda)">
        <title>A reference genome for the long-term kleptoplast-retaining sea slug Elysia crispata morphotype clarki.</title>
        <authorList>
            <person name="Eastman K.E."/>
            <person name="Pendleton A.L."/>
            <person name="Shaikh M.A."/>
            <person name="Suttiyut T."/>
            <person name="Ogas R."/>
            <person name="Tomko P."/>
            <person name="Gavelis G."/>
            <person name="Widhalm J.R."/>
            <person name="Wisecaver J.H."/>
        </authorList>
    </citation>
    <scope>NUCLEOTIDE SEQUENCE</scope>
    <source>
        <strain evidence="2">ECLA1</strain>
    </source>
</reference>
<sequence>MASNLAARRSSAAALKDKQNWIPPDLKLHHQENLLATWNNQMLHGNGRGMKHGGKERLDPVDKALSNKNESGISTGNDGRGFRSPYNRTHEDQRNGIRLHLNLFPCVESLYIRKSITRRFLDSNLTMSKVFHLFKAKYNKEGIEPCSEHLYRQVFSNEFNFAFFKPKKGICVICHRYKQFSPQEKVEKMDEHAAHHKSREDAMKAKARTQGSGRRGRQVYNSIVRLAKCFTIVIKQTSLSNALRDSAPEPAVDDTDEEQIKVQNNFKKMFDISLIPQFTPPAVMYN</sequence>
<keyword evidence="3" id="KW-1185">Reference proteome</keyword>
<proteinExistence type="predicted"/>
<evidence type="ECO:0000313" key="3">
    <source>
        <dbReference type="Proteomes" id="UP001283361"/>
    </source>
</evidence>
<dbReference type="PANTHER" id="PTHR10773">
    <property type="entry name" value="DNA-DIRECTED RNA POLYMERASES I, II, AND III SUBUNIT RPABC2"/>
    <property type="match status" value="1"/>
</dbReference>
<name>A0AAE1DY64_9GAST</name>
<dbReference type="AlphaFoldDB" id="A0AAE1DY64"/>
<evidence type="ECO:0000256" key="1">
    <source>
        <dbReference type="SAM" id="MobiDB-lite"/>
    </source>
</evidence>
<protein>
    <submittedName>
        <fullName evidence="2">Uncharacterized protein</fullName>
    </submittedName>
</protein>
<gene>
    <name evidence="2" type="ORF">RRG08_065350</name>
</gene>